<sequence length="25" mass="2724">MGEILGVGATHYPPGLVPDEYKPWP</sequence>
<name>A0A382UGW7_9ZZZZ</name>
<feature type="non-terminal residue" evidence="1">
    <location>
        <position position="25"/>
    </location>
</feature>
<accession>A0A382UGW7</accession>
<protein>
    <submittedName>
        <fullName evidence="1">Uncharacterized protein</fullName>
    </submittedName>
</protein>
<dbReference type="AlphaFoldDB" id="A0A382UGW7"/>
<organism evidence="1">
    <name type="scientific">marine metagenome</name>
    <dbReference type="NCBI Taxonomy" id="408172"/>
    <lineage>
        <taxon>unclassified sequences</taxon>
        <taxon>metagenomes</taxon>
        <taxon>ecological metagenomes</taxon>
    </lineage>
</organism>
<evidence type="ECO:0000313" key="1">
    <source>
        <dbReference type="EMBL" id="SVD33499.1"/>
    </source>
</evidence>
<reference evidence="1" key="1">
    <citation type="submission" date="2018-05" db="EMBL/GenBank/DDBJ databases">
        <authorList>
            <person name="Lanie J.A."/>
            <person name="Ng W.-L."/>
            <person name="Kazmierczak K.M."/>
            <person name="Andrzejewski T.M."/>
            <person name="Davidsen T.M."/>
            <person name="Wayne K.J."/>
            <person name="Tettelin H."/>
            <person name="Glass J.I."/>
            <person name="Rusch D."/>
            <person name="Podicherti R."/>
            <person name="Tsui H.-C.T."/>
            <person name="Winkler M.E."/>
        </authorList>
    </citation>
    <scope>NUCLEOTIDE SEQUENCE</scope>
</reference>
<proteinExistence type="predicted"/>
<dbReference type="EMBL" id="UINC01144162">
    <property type="protein sequence ID" value="SVD33499.1"/>
    <property type="molecule type" value="Genomic_DNA"/>
</dbReference>
<gene>
    <name evidence="1" type="ORF">METZ01_LOCUS386353</name>
</gene>